<evidence type="ECO:0000313" key="3">
    <source>
        <dbReference type="Proteomes" id="UP000002969"/>
    </source>
</evidence>
<dbReference type="Proteomes" id="UP000002969">
    <property type="component" value="Unassembled WGS sequence"/>
</dbReference>
<organism evidence="2 3">
    <name type="scientific">Chryseobacterium gleum ATCC 35910</name>
    <dbReference type="NCBI Taxonomy" id="525257"/>
    <lineage>
        <taxon>Bacteria</taxon>
        <taxon>Pseudomonadati</taxon>
        <taxon>Bacteroidota</taxon>
        <taxon>Flavobacteriia</taxon>
        <taxon>Flavobacteriales</taxon>
        <taxon>Weeksellaceae</taxon>
        <taxon>Chryseobacterium group</taxon>
        <taxon>Chryseobacterium</taxon>
    </lineage>
</organism>
<evidence type="ECO:0000256" key="1">
    <source>
        <dbReference type="SAM" id="Phobius"/>
    </source>
</evidence>
<reference evidence="2" key="1">
    <citation type="submission" date="2010-06" db="EMBL/GenBank/DDBJ databases">
        <authorList>
            <person name="Muzny D."/>
            <person name="Qin X."/>
            <person name="Buhay C."/>
            <person name="Dugan-Rocha S."/>
            <person name="Ding Y."/>
            <person name="Chen G."/>
            <person name="Hawes A."/>
            <person name="Holder M."/>
            <person name="Jhangiani S."/>
            <person name="Johnson A."/>
            <person name="Khan Z."/>
            <person name="Li Z."/>
            <person name="Liu W."/>
            <person name="Liu X."/>
            <person name="Perez L."/>
            <person name="Shen H."/>
            <person name="Wang Q."/>
            <person name="Watt J."/>
            <person name="Xi L."/>
            <person name="Xin Y."/>
            <person name="Zhou J."/>
            <person name="Deng J."/>
            <person name="Jiang H."/>
            <person name="Liu Y."/>
            <person name="Qu J."/>
            <person name="Song X.-Z."/>
            <person name="Zhang L."/>
            <person name="Villasana D."/>
            <person name="Johnson A."/>
            <person name="Liu J."/>
            <person name="Liyanage D."/>
            <person name="Lorensuhewa L."/>
            <person name="Robinson T."/>
            <person name="Song A."/>
            <person name="Song B.-B."/>
            <person name="Dinh H."/>
            <person name="Thornton R."/>
            <person name="Coyle M."/>
            <person name="Francisco L."/>
            <person name="Jackson L."/>
            <person name="Javaid M."/>
            <person name="Korchina V."/>
            <person name="Kovar C."/>
            <person name="Mata R."/>
            <person name="Mathew T."/>
            <person name="Ngo R."/>
            <person name="Nguyen L."/>
            <person name="Nguyen N."/>
            <person name="Okwuonu G."/>
            <person name="Ongeri F."/>
            <person name="Pham C."/>
            <person name="Simmons D."/>
            <person name="Wilczek-Boney K."/>
            <person name="Hale W."/>
            <person name="Jakkamsetti A."/>
            <person name="Pham P."/>
            <person name="Ruth R."/>
            <person name="San Lucas F."/>
            <person name="Warren J."/>
            <person name="Zhang J."/>
            <person name="Zhao Z."/>
            <person name="Zhou C."/>
            <person name="Zhu D."/>
            <person name="Lee S."/>
            <person name="Bess C."/>
            <person name="Blankenburg K."/>
            <person name="Forbes L."/>
            <person name="Fu Q."/>
            <person name="Gubbala S."/>
            <person name="Hirani K."/>
            <person name="Jayaseelan J.C."/>
            <person name="Lara F."/>
            <person name="Munidasa M."/>
            <person name="Palculict T."/>
            <person name="Patil S."/>
            <person name="Pu L.-L."/>
            <person name="Saada N."/>
            <person name="Tang L."/>
            <person name="Weissenberger G."/>
            <person name="Zhu Y."/>
            <person name="Hemphill L."/>
            <person name="Shang Y."/>
            <person name="Youmans B."/>
            <person name="Ayvaz T."/>
            <person name="Ross M."/>
            <person name="Santibanez J."/>
            <person name="Aqrawi P."/>
            <person name="Gross S."/>
            <person name="Joshi V."/>
            <person name="Fowler G."/>
            <person name="Nazareth L."/>
            <person name="Reid J."/>
            <person name="Worley K."/>
            <person name="Petrosino J."/>
            <person name="Highlander S."/>
            <person name="Gibbs R."/>
        </authorList>
    </citation>
    <scope>NUCLEOTIDE SEQUENCE [LARGE SCALE GENOMIC DNA]</scope>
    <source>
        <strain evidence="2">ATCC 35910</strain>
    </source>
</reference>
<gene>
    <name evidence="2" type="ORF">HMPREF0204_14928</name>
</gene>
<proteinExistence type="predicted"/>
<name>A0ABN0ASH2_CHRGE</name>
<accession>A0ABN0ASH2</accession>
<sequence>MGSIFKIKVLRYMSRWQAFLISISVSFLLTFFLYFSLSSLDIQSDLIRLQNESVFSVIKFAIPLVLIFHCFSDIIFKLTAEFFKEKICEKNLRYKKMIRSYLD</sequence>
<protein>
    <submittedName>
        <fullName evidence="2">Uncharacterized protein</fullName>
    </submittedName>
</protein>
<keyword evidence="1" id="KW-1133">Transmembrane helix</keyword>
<feature type="transmembrane region" description="Helical" evidence="1">
    <location>
        <begin position="16"/>
        <end position="37"/>
    </location>
</feature>
<dbReference type="EMBL" id="ACKQ02000007">
    <property type="protein sequence ID" value="EFK35859.1"/>
    <property type="molecule type" value="Genomic_DNA"/>
</dbReference>
<keyword evidence="1" id="KW-0472">Membrane</keyword>
<feature type="transmembrane region" description="Helical" evidence="1">
    <location>
        <begin position="57"/>
        <end position="76"/>
    </location>
</feature>
<keyword evidence="1" id="KW-0812">Transmembrane</keyword>
<comment type="caution">
    <text evidence="2">The sequence shown here is derived from an EMBL/GenBank/DDBJ whole genome shotgun (WGS) entry which is preliminary data.</text>
</comment>
<evidence type="ECO:0000313" key="2">
    <source>
        <dbReference type="EMBL" id="EFK35859.1"/>
    </source>
</evidence>
<keyword evidence="3" id="KW-1185">Reference proteome</keyword>